<dbReference type="EMBL" id="LAZR01003055">
    <property type="protein sequence ID" value="KKN22506.1"/>
    <property type="molecule type" value="Genomic_DNA"/>
</dbReference>
<accession>A0A0F9RBF9</accession>
<evidence type="ECO:0000313" key="1">
    <source>
        <dbReference type="EMBL" id="KKN22506.1"/>
    </source>
</evidence>
<sequence length="67" mass="7532">MTIFYTLIIVLCIFGQPCQVIWGAPVTLDICKAGGEAVKDFIDFKMQETDIPYAVQIRCKKFEGENA</sequence>
<comment type="caution">
    <text evidence="1">The sequence shown here is derived from an EMBL/GenBank/DDBJ whole genome shotgun (WGS) entry which is preliminary data.</text>
</comment>
<gene>
    <name evidence="1" type="ORF">LCGC14_0914390</name>
</gene>
<name>A0A0F9RBF9_9ZZZZ</name>
<dbReference type="AlphaFoldDB" id="A0A0F9RBF9"/>
<organism evidence="1">
    <name type="scientific">marine sediment metagenome</name>
    <dbReference type="NCBI Taxonomy" id="412755"/>
    <lineage>
        <taxon>unclassified sequences</taxon>
        <taxon>metagenomes</taxon>
        <taxon>ecological metagenomes</taxon>
    </lineage>
</organism>
<proteinExistence type="predicted"/>
<protein>
    <submittedName>
        <fullName evidence="1">Uncharacterized protein</fullName>
    </submittedName>
</protein>
<reference evidence="1" key="1">
    <citation type="journal article" date="2015" name="Nature">
        <title>Complex archaea that bridge the gap between prokaryotes and eukaryotes.</title>
        <authorList>
            <person name="Spang A."/>
            <person name="Saw J.H."/>
            <person name="Jorgensen S.L."/>
            <person name="Zaremba-Niedzwiedzka K."/>
            <person name="Martijn J."/>
            <person name="Lind A.E."/>
            <person name="van Eijk R."/>
            <person name="Schleper C."/>
            <person name="Guy L."/>
            <person name="Ettema T.J."/>
        </authorList>
    </citation>
    <scope>NUCLEOTIDE SEQUENCE</scope>
</reference>